<name>A0A2P6Q2X4_ROSCH</name>
<dbReference type="InterPro" id="IPR002156">
    <property type="entry name" value="RNaseH_domain"/>
</dbReference>
<feature type="chain" id="PRO_5015182997" description="RNase H type-1 domain-containing protein" evidence="1">
    <location>
        <begin position="17"/>
        <end position="87"/>
    </location>
</feature>
<proteinExistence type="predicted"/>
<feature type="domain" description="RNase H type-1" evidence="2">
    <location>
        <begin position="4"/>
        <end position="84"/>
    </location>
</feature>
<feature type="signal peptide" evidence="1">
    <location>
        <begin position="1"/>
        <end position="16"/>
    </location>
</feature>
<dbReference type="Pfam" id="PF13456">
    <property type="entry name" value="RVT_3"/>
    <property type="match status" value="1"/>
</dbReference>
<protein>
    <recommendedName>
        <fullName evidence="2">RNase H type-1 domain-containing protein</fullName>
    </recommendedName>
</protein>
<dbReference type="Gramene" id="PRQ28530">
    <property type="protein sequence ID" value="PRQ28530"/>
    <property type="gene ID" value="RchiOBHm_Chr5g0004021"/>
</dbReference>
<evidence type="ECO:0000313" key="4">
    <source>
        <dbReference type="Proteomes" id="UP000238479"/>
    </source>
</evidence>
<sequence>MTLVWVLLLWLGPAHSVLNMEAEACRAGLMEAEACRAGLLLGIHQGWYEIDIESDSAILIAVLNSSKKDFSEVSRILDDCKNYFNAL</sequence>
<keyword evidence="4" id="KW-1185">Reference proteome</keyword>
<dbReference type="GO" id="GO:0004523">
    <property type="term" value="F:RNA-DNA hybrid ribonuclease activity"/>
    <property type="evidence" value="ECO:0007669"/>
    <property type="project" value="InterPro"/>
</dbReference>
<evidence type="ECO:0000256" key="1">
    <source>
        <dbReference type="SAM" id="SignalP"/>
    </source>
</evidence>
<gene>
    <name evidence="3" type="ORF">RchiOBHm_Chr5g0004021</name>
</gene>
<evidence type="ECO:0000259" key="2">
    <source>
        <dbReference type="Pfam" id="PF13456"/>
    </source>
</evidence>
<organism evidence="3 4">
    <name type="scientific">Rosa chinensis</name>
    <name type="common">China rose</name>
    <dbReference type="NCBI Taxonomy" id="74649"/>
    <lineage>
        <taxon>Eukaryota</taxon>
        <taxon>Viridiplantae</taxon>
        <taxon>Streptophyta</taxon>
        <taxon>Embryophyta</taxon>
        <taxon>Tracheophyta</taxon>
        <taxon>Spermatophyta</taxon>
        <taxon>Magnoliopsida</taxon>
        <taxon>eudicotyledons</taxon>
        <taxon>Gunneridae</taxon>
        <taxon>Pentapetalae</taxon>
        <taxon>rosids</taxon>
        <taxon>fabids</taxon>
        <taxon>Rosales</taxon>
        <taxon>Rosaceae</taxon>
        <taxon>Rosoideae</taxon>
        <taxon>Rosoideae incertae sedis</taxon>
        <taxon>Rosa</taxon>
    </lineage>
</organism>
<dbReference type="Proteomes" id="UP000238479">
    <property type="component" value="Chromosome 5"/>
</dbReference>
<evidence type="ECO:0000313" key="3">
    <source>
        <dbReference type="EMBL" id="PRQ28530.1"/>
    </source>
</evidence>
<dbReference type="AlphaFoldDB" id="A0A2P6Q2X4"/>
<dbReference type="EMBL" id="PDCK01000043">
    <property type="protein sequence ID" value="PRQ28530.1"/>
    <property type="molecule type" value="Genomic_DNA"/>
</dbReference>
<accession>A0A2P6Q2X4</accession>
<comment type="caution">
    <text evidence="3">The sequence shown here is derived from an EMBL/GenBank/DDBJ whole genome shotgun (WGS) entry which is preliminary data.</text>
</comment>
<reference evidence="3 4" key="1">
    <citation type="journal article" date="2018" name="Nat. Genet.">
        <title>The Rosa genome provides new insights in the design of modern roses.</title>
        <authorList>
            <person name="Bendahmane M."/>
        </authorList>
    </citation>
    <scope>NUCLEOTIDE SEQUENCE [LARGE SCALE GENOMIC DNA]</scope>
    <source>
        <strain evidence="4">cv. Old Blush</strain>
    </source>
</reference>
<keyword evidence="1" id="KW-0732">Signal</keyword>
<dbReference type="GO" id="GO:0003676">
    <property type="term" value="F:nucleic acid binding"/>
    <property type="evidence" value="ECO:0007669"/>
    <property type="project" value="InterPro"/>
</dbReference>